<dbReference type="Proteomes" id="UP001177670">
    <property type="component" value="Unassembled WGS sequence"/>
</dbReference>
<comment type="caution">
    <text evidence="1">The sequence shown here is derived from an EMBL/GenBank/DDBJ whole genome shotgun (WGS) entry which is preliminary data.</text>
</comment>
<dbReference type="AlphaFoldDB" id="A0AA40G2H0"/>
<dbReference type="EMBL" id="JAHYIQ010000008">
    <property type="protein sequence ID" value="KAK1129579.1"/>
    <property type="molecule type" value="Genomic_DNA"/>
</dbReference>
<name>A0AA40G2H0_9HYME</name>
<evidence type="ECO:0000313" key="1">
    <source>
        <dbReference type="EMBL" id="KAK1129579.1"/>
    </source>
</evidence>
<proteinExistence type="predicted"/>
<organism evidence="1 2">
    <name type="scientific">Melipona bicolor</name>
    <dbReference type="NCBI Taxonomy" id="60889"/>
    <lineage>
        <taxon>Eukaryota</taxon>
        <taxon>Metazoa</taxon>
        <taxon>Ecdysozoa</taxon>
        <taxon>Arthropoda</taxon>
        <taxon>Hexapoda</taxon>
        <taxon>Insecta</taxon>
        <taxon>Pterygota</taxon>
        <taxon>Neoptera</taxon>
        <taxon>Endopterygota</taxon>
        <taxon>Hymenoptera</taxon>
        <taxon>Apocrita</taxon>
        <taxon>Aculeata</taxon>
        <taxon>Apoidea</taxon>
        <taxon>Anthophila</taxon>
        <taxon>Apidae</taxon>
        <taxon>Melipona</taxon>
    </lineage>
</organism>
<keyword evidence="2" id="KW-1185">Reference proteome</keyword>
<gene>
    <name evidence="1" type="ORF">K0M31_019294</name>
</gene>
<evidence type="ECO:0000313" key="2">
    <source>
        <dbReference type="Proteomes" id="UP001177670"/>
    </source>
</evidence>
<accession>A0AA40G2H0</accession>
<protein>
    <submittedName>
        <fullName evidence="1">Uncharacterized protein</fullName>
    </submittedName>
</protein>
<reference evidence="1" key="1">
    <citation type="submission" date="2021-10" db="EMBL/GenBank/DDBJ databases">
        <title>Melipona bicolor Genome sequencing and assembly.</title>
        <authorList>
            <person name="Araujo N.S."/>
            <person name="Arias M.C."/>
        </authorList>
    </citation>
    <scope>NUCLEOTIDE SEQUENCE</scope>
    <source>
        <strain evidence="1">USP_2M_L1-L4_2017</strain>
        <tissue evidence="1">Whole body</tissue>
    </source>
</reference>
<sequence length="113" mass="12887">MSSNPQKSPRYEDLISTEDDTLGTSISLSVGENSIRIKEKPKVVKKSESEDKHEEEKWWLKKPDIWLDISHPIPIDAKAKQSPSPSPDVSSSMKEFLEKEKMCKVITVIFITE</sequence>